<evidence type="ECO:0000313" key="2">
    <source>
        <dbReference type="Proteomes" id="UP000626786"/>
    </source>
</evidence>
<evidence type="ECO:0000313" key="1">
    <source>
        <dbReference type="EMBL" id="MBD7983774.1"/>
    </source>
</evidence>
<organism evidence="1 2">
    <name type="scientific">Sporosarcina quadrami</name>
    <dbReference type="NCBI Taxonomy" id="2762234"/>
    <lineage>
        <taxon>Bacteria</taxon>
        <taxon>Bacillati</taxon>
        <taxon>Bacillota</taxon>
        <taxon>Bacilli</taxon>
        <taxon>Bacillales</taxon>
        <taxon>Caryophanaceae</taxon>
        <taxon>Sporosarcina</taxon>
    </lineage>
</organism>
<name>A0ABR8U8F0_9BACL</name>
<dbReference type="Proteomes" id="UP000626786">
    <property type="component" value="Unassembled WGS sequence"/>
</dbReference>
<dbReference type="EMBL" id="JACSQN010000003">
    <property type="protein sequence ID" value="MBD7983774.1"/>
    <property type="molecule type" value="Genomic_DNA"/>
</dbReference>
<gene>
    <name evidence="1" type="ORF">H9649_04210</name>
</gene>
<dbReference type="RefSeq" id="WP_191693468.1">
    <property type="nucleotide sequence ID" value="NZ_JACSQN010000003.1"/>
</dbReference>
<protein>
    <submittedName>
        <fullName evidence="1">Uncharacterized protein</fullName>
    </submittedName>
</protein>
<comment type="caution">
    <text evidence="1">The sequence shown here is derived from an EMBL/GenBank/DDBJ whole genome shotgun (WGS) entry which is preliminary data.</text>
</comment>
<reference evidence="1 2" key="1">
    <citation type="submission" date="2020-08" db="EMBL/GenBank/DDBJ databases">
        <title>A Genomic Blueprint of the Chicken Gut Microbiome.</title>
        <authorList>
            <person name="Gilroy R."/>
            <person name="Ravi A."/>
            <person name="Getino M."/>
            <person name="Pursley I."/>
            <person name="Horton D.L."/>
            <person name="Alikhan N.-F."/>
            <person name="Baker D."/>
            <person name="Gharbi K."/>
            <person name="Hall N."/>
            <person name="Watson M."/>
            <person name="Adriaenssens E.M."/>
            <person name="Foster-Nyarko E."/>
            <person name="Jarju S."/>
            <person name="Secka A."/>
            <person name="Antonio M."/>
            <person name="Oren A."/>
            <person name="Chaudhuri R."/>
            <person name="La Ragione R.M."/>
            <person name="Hildebrand F."/>
            <person name="Pallen M.J."/>
        </authorList>
    </citation>
    <scope>NUCLEOTIDE SEQUENCE [LARGE SCALE GENOMIC DNA]</scope>
    <source>
        <strain evidence="1 2">Sa2YVA2</strain>
    </source>
</reference>
<proteinExistence type="predicted"/>
<sequence>MDLREQDIEFIIEKVQPKIVASLSQTSMNNKDDLEQDLKEKIIRILKEGKIDSSVPGFFEYLKRVKEE</sequence>
<keyword evidence="2" id="KW-1185">Reference proteome</keyword>
<accession>A0ABR8U8F0</accession>